<dbReference type="InterPro" id="IPR039417">
    <property type="entry name" value="Peptidase_C1A_papain-like"/>
</dbReference>
<comment type="caution">
    <text evidence="15">The sequence shown here is derived from an EMBL/GenBank/DDBJ whole genome shotgun (WGS) entry which is preliminary data.</text>
</comment>
<dbReference type="FunFam" id="3.90.70.10:FF:000023">
    <property type="entry name" value="Senescence-specific cysteine protease SAG39"/>
    <property type="match status" value="1"/>
</dbReference>
<feature type="domain" description="Peptidase C1A papain C-terminal" evidence="13">
    <location>
        <begin position="119"/>
        <end position="334"/>
    </location>
</feature>
<keyword evidence="16" id="KW-1185">Reference proteome</keyword>
<dbReference type="PRINTS" id="PR00705">
    <property type="entry name" value="PAPAIN"/>
</dbReference>
<evidence type="ECO:0000256" key="6">
    <source>
        <dbReference type="ARBA" id="ARBA00022807"/>
    </source>
</evidence>
<comment type="similarity">
    <text evidence="2">Belongs to the peptidase C1 family.</text>
</comment>
<feature type="domain" description="Cathepsin propeptide inhibitor" evidence="14">
    <location>
        <begin position="358"/>
        <end position="415"/>
    </location>
</feature>
<protein>
    <recommendedName>
        <fullName evidence="10">Vignain</fullName>
    </recommendedName>
    <alternativeName>
        <fullName evidence="11">Bean endopeptidase</fullName>
    </alternativeName>
</protein>
<keyword evidence="4 12" id="KW-0732">Signal</keyword>
<dbReference type="SMART" id="SM00645">
    <property type="entry name" value="Pept_C1"/>
    <property type="match status" value="2"/>
</dbReference>
<feature type="domain" description="Cathepsin propeptide inhibitor" evidence="14">
    <location>
        <begin position="35"/>
        <end position="92"/>
    </location>
</feature>
<sequence>MAFRNLFYCTSLAFLFFLGFLAFEAHAGIQMRERYEEWIAQHGKNYKDSYEKELRFQIFKQNVERIDAFNNATNKSYKLGVNQFADFTDEEYRAMNKIMGNTSKISRTSTFKYDQVTQVPAALDWRQGGAVTPVKEQGNNCGSCWAFSAVAAIEGITKLTTGKLISLSEQELVDCDTENGDAGCKGGRIDGAYQFIVQNEGIATEASYPYRAVNGNCNTIAESEHAASITGYEDVPVNDEASLLKAVANQPVSVAVDASGDSFRFYSSGVFTGACGTNLNHGVTVVGYGVSHDGIKYWLLKNSWGAGWGEQGYIRIQRDVAAKEGILFHCTSLTLLLFLGFLAFNADANAHILMRARYEQWMAQHGKVYKDTYEKDLRYQIFKQNVDRIDAFNNATNKSYKLGVNQFADLTHEEFGAMNKIMGDTSKISKPSSFKYEQVTQVPATVDWRQRGAVTPIKKQGSHCASCWAFCAVAAIEGIIKLTTGKLISLSEQELVDCDTQGRDVGCKGGLPDGAYQFILQNKGIASEASYPYRAVDGKCNTTAEMEHAASIKGYEDVPFNNEAALLKAVANQPVSAAIDASGD</sequence>
<evidence type="ECO:0000256" key="10">
    <source>
        <dbReference type="ARBA" id="ARBA00069575"/>
    </source>
</evidence>
<dbReference type="AlphaFoldDB" id="A0A371FQG2"/>
<evidence type="ECO:0000259" key="13">
    <source>
        <dbReference type="SMART" id="SM00645"/>
    </source>
</evidence>
<feature type="chain" id="PRO_5018599363" description="Vignain" evidence="12">
    <location>
        <begin position="28"/>
        <end position="584"/>
    </location>
</feature>
<keyword evidence="6" id="KW-0788">Thiol protease</keyword>
<evidence type="ECO:0000256" key="5">
    <source>
        <dbReference type="ARBA" id="ARBA00022801"/>
    </source>
</evidence>
<evidence type="ECO:0000256" key="8">
    <source>
        <dbReference type="ARBA" id="ARBA00023157"/>
    </source>
</evidence>
<dbReference type="PROSITE" id="PS00640">
    <property type="entry name" value="THIOL_PROTEASE_ASN"/>
    <property type="match status" value="1"/>
</dbReference>
<keyword evidence="7" id="KW-0865">Zymogen</keyword>
<dbReference type="GO" id="GO:0006508">
    <property type="term" value="P:proteolysis"/>
    <property type="evidence" value="ECO:0007669"/>
    <property type="project" value="UniProtKB-KW"/>
</dbReference>
<feature type="domain" description="Peptidase C1A papain C-terminal" evidence="13">
    <location>
        <begin position="442"/>
        <end position="584"/>
    </location>
</feature>
<dbReference type="SUPFAM" id="SSF54001">
    <property type="entry name" value="Cysteine proteinases"/>
    <property type="match status" value="2"/>
</dbReference>
<dbReference type="OrthoDB" id="1702813at2759"/>
<dbReference type="Proteomes" id="UP000257109">
    <property type="component" value="Unassembled WGS sequence"/>
</dbReference>
<accession>A0A371FQG2</accession>
<dbReference type="PANTHER" id="PTHR12411">
    <property type="entry name" value="CYSTEINE PROTEASE FAMILY C1-RELATED"/>
    <property type="match status" value="1"/>
</dbReference>
<name>A0A371FQG2_MUCPR</name>
<dbReference type="GO" id="GO:0008234">
    <property type="term" value="F:cysteine-type peptidase activity"/>
    <property type="evidence" value="ECO:0007669"/>
    <property type="project" value="UniProtKB-KW"/>
</dbReference>
<evidence type="ECO:0000259" key="14">
    <source>
        <dbReference type="SMART" id="SM00848"/>
    </source>
</evidence>
<evidence type="ECO:0000256" key="2">
    <source>
        <dbReference type="ARBA" id="ARBA00008455"/>
    </source>
</evidence>
<keyword evidence="5" id="KW-0378">Hydrolase</keyword>
<evidence type="ECO:0000256" key="12">
    <source>
        <dbReference type="SAM" id="SignalP"/>
    </source>
</evidence>
<evidence type="ECO:0000256" key="11">
    <source>
        <dbReference type="ARBA" id="ARBA00080531"/>
    </source>
</evidence>
<dbReference type="Gene3D" id="3.90.70.10">
    <property type="entry name" value="Cysteine proteinases"/>
    <property type="match status" value="2"/>
</dbReference>
<dbReference type="Pfam" id="PF08246">
    <property type="entry name" value="Inhibitor_I29"/>
    <property type="match status" value="2"/>
</dbReference>
<dbReference type="InterPro" id="IPR013201">
    <property type="entry name" value="Prot_inhib_I29"/>
</dbReference>
<comment type="subcellular location">
    <subcellularLocation>
        <location evidence="1">Endoplasmic reticulum lumen</location>
    </subcellularLocation>
</comment>
<dbReference type="FunFam" id="3.90.70.10:FF:000204">
    <property type="entry name" value="Papain"/>
    <property type="match status" value="1"/>
</dbReference>
<feature type="signal peptide" evidence="12">
    <location>
        <begin position="1"/>
        <end position="27"/>
    </location>
</feature>
<keyword evidence="8" id="KW-1015">Disulfide bond</keyword>
<proteinExistence type="inferred from homology"/>
<dbReference type="InterPro" id="IPR038765">
    <property type="entry name" value="Papain-like_cys_pep_sf"/>
</dbReference>
<organism evidence="15 16">
    <name type="scientific">Mucuna pruriens</name>
    <name type="common">Velvet bean</name>
    <name type="synonym">Dolichos pruriens</name>
    <dbReference type="NCBI Taxonomy" id="157652"/>
    <lineage>
        <taxon>Eukaryota</taxon>
        <taxon>Viridiplantae</taxon>
        <taxon>Streptophyta</taxon>
        <taxon>Embryophyta</taxon>
        <taxon>Tracheophyta</taxon>
        <taxon>Spermatophyta</taxon>
        <taxon>Magnoliopsida</taxon>
        <taxon>eudicotyledons</taxon>
        <taxon>Gunneridae</taxon>
        <taxon>Pentapetalae</taxon>
        <taxon>rosids</taxon>
        <taxon>fabids</taxon>
        <taxon>Fabales</taxon>
        <taxon>Fabaceae</taxon>
        <taxon>Papilionoideae</taxon>
        <taxon>50 kb inversion clade</taxon>
        <taxon>NPAAA clade</taxon>
        <taxon>indigoferoid/millettioid clade</taxon>
        <taxon>Phaseoleae</taxon>
        <taxon>Mucuna</taxon>
    </lineage>
</organism>
<dbReference type="InterPro" id="IPR000668">
    <property type="entry name" value="Peptidase_C1A_C"/>
</dbReference>
<dbReference type="STRING" id="157652.A0A371FQG2"/>
<dbReference type="GO" id="GO:0005788">
    <property type="term" value="C:endoplasmic reticulum lumen"/>
    <property type="evidence" value="ECO:0007669"/>
    <property type="project" value="UniProtKB-SubCell"/>
</dbReference>
<dbReference type="Pfam" id="PF00112">
    <property type="entry name" value="Peptidase_C1"/>
    <property type="match status" value="2"/>
</dbReference>
<evidence type="ECO:0000313" key="15">
    <source>
        <dbReference type="EMBL" id="RDX80579.1"/>
    </source>
</evidence>
<reference evidence="15" key="1">
    <citation type="submission" date="2018-05" db="EMBL/GenBank/DDBJ databases">
        <title>Draft genome of Mucuna pruriens seed.</title>
        <authorList>
            <person name="Nnadi N.E."/>
            <person name="Vos R."/>
            <person name="Hasami M.H."/>
            <person name="Devisetty U.K."/>
            <person name="Aguiy J.C."/>
        </authorList>
    </citation>
    <scope>NUCLEOTIDE SEQUENCE [LARGE SCALE GENOMIC DNA]</scope>
    <source>
        <strain evidence="15">JCA_2017</strain>
    </source>
</reference>
<dbReference type="InterPro" id="IPR025661">
    <property type="entry name" value="Pept_asp_AS"/>
</dbReference>
<dbReference type="InterPro" id="IPR013128">
    <property type="entry name" value="Peptidase_C1A"/>
</dbReference>
<evidence type="ECO:0000256" key="3">
    <source>
        <dbReference type="ARBA" id="ARBA00022670"/>
    </source>
</evidence>
<evidence type="ECO:0000256" key="7">
    <source>
        <dbReference type="ARBA" id="ARBA00023145"/>
    </source>
</evidence>
<evidence type="ECO:0000256" key="1">
    <source>
        <dbReference type="ARBA" id="ARBA00004319"/>
    </source>
</evidence>
<dbReference type="InterPro" id="IPR025660">
    <property type="entry name" value="Pept_his_AS"/>
</dbReference>
<evidence type="ECO:0000256" key="4">
    <source>
        <dbReference type="ARBA" id="ARBA00022729"/>
    </source>
</evidence>
<feature type="non-terminal residue" evidence="15">
    <location>
        <position position="1"/>
    </location>
</feature>
<gene>
    <name evidence="15" type="primary">SAG39</name>
    <name evidence="15" type="ORF">CR513_38858</name>
</gene>
<dbReference type="CDD" id="cd02248">
    <property type="entry name" value="Peptidase_C1A"/>
    <property type="match status" value="2"/>
</dbReference>
<feature type="non-terminal residue" evidence="15">
    <location>
        <position position="584"/>
    </location>
</feature>
<dbReference type="PROSITE" id="PS00639">
    <property type="entry name" value="THIOL_PROTEASE_HIS"/>
    <property type="match status" value="1"/>
</dbReference>
<evidence type="ECO:0000256" key="9">
    <source>
        <dbReference type="ARBA" id="ARBA00023180"/>
    </source>
</evidence>
<dbReference type="EMBL" id="QJKJ01008166">
    <property type="protein sequence ID" value="RDX80579.1"/>
    <property type="molecule type" value="Genomic_DNA"/>
</dbReference>
<evidence type="ECO:0000313" key="16">
    <source>
        <dbReference type="Proteomes" id="UP000257109"/>
    </source>
</evidence>
<dbReference type="SMART" id="SM00848">
    <property type="entry name" value="Inhibitor_I29"/>
    <property type="match status" value="2"/>
</dbReference>
<keyword evidence="9" id="KW-0325">Glycoprotein</keyword>
<keyword evidence="3 15" id="KW-0645">Protease</keyword>